<organism evidence="1 2">
    <name type="scientific">Rosa chinensis</name>
    <name type="common">China rose</name>
    <dbReference type="NCBI Taxonomy" id="74649"/>
    <lineage>
        <taxon>Eukaryota</taxon>
        <taxon>Viridiplantae</taxon>
        <taxon>Streptophyta</taxon>
        <taxon>Embryophyta</taxon>
        <taxon>Tracheophyta</taxon>
        <taxon>Spermatophyta</taxon>
        <taxon>Magnoliopsida</taxon>
        <taxon>eudicotyledons</taxon>
        <taxon>Gunneridae</taxon>
        <taxon>Pentapetalae</taxon>
        <taxon>rosids</taxon>
        <taxon>fabids</taxon>
        <taxon>Rosales</taxon>
        <taxon>Rosaceae</taxon>
        <taxon>Rosoideae</taxon>
        <taxon>Rosoideae incertae sedis</taxon>
        <taxon>Rosa</taxon>
    </lineage>
</organism>
<gene>
    <name evidence="1" type="ORF">RchiOBHm_Chr2g0137971</name>
</gene>
<evidence type="ECO:0000313" key="1">
    <source>
        <dbReference type="EMBL" id="PRQ50868.1"/>
    </source>
</evidence>
<accession>A0A2P6RWR3</accession>
<proteinExistence type="predicted"/>
<dbReference type="Gramene" id="PRQ50868">
    <property type="protein sequence ID" value="PRQ50868"/>
    <property type="gene ID" value="RchiOBHm_Chr2g0137971"/>
</dbReference>
<keyword evidence="2" id="KW-1185">Reference proteome</keyword>
<sequence>MKNFFKLQWMQRRSNSANYCQYGLRTKPAPLLIVIFSSDSKRVACGKLLILAFIW</sequence>
<comment type="caution">
    <text evidence="1">The sequence shown here is derived from an EMBL/GenBank/DDBJ whole genome shotgun (WGS) entry which is preliminary data.</text>
</comment>
<reference evidence="1 2" key="1">
    <citation type="journal article" date="2018" name="Nat. Genet.">
        <title>The Rosa genome provides new insights in the design of modern roses.</title>
        <authorList>
            <person name="Bendahmane M."/>
        </authorList>
    </citation>
    <scope>NUCLEOTIDE SEQUENCE [LARGE SCALE GENOMIC DNA]</scope>
    <source>
        <strain evidence="2">cv. Old Blush</strain>
    </source>
</reference>
<protein>
    <submittedName>
        <fullName evidence="1">Uncharacterized protein</fullName>
    </submittedName>
</protein>
<name>A0A2P6RWR3_ROSCH</name>
<dbReference type="AlphaFoldDB" id="A0A2P6RWR3"/>
<dbReference type="EMBL" id="PDCK01000040">
    <property type="protein sequence ID" value="PRQ50868.1"/>
    <property type="molecule type" value="Genomic_DNA"/>
</dbReference>
<evidence type="ECO:0000313" key="2">
    <source>
        <dbReference type="Proteomes" id="UP000238479"/>
    </source>
</evidence>
<dbReference type="Proteomes" id="UP000238479">
    <property type="component" value="Chromosome 2"/>
</dbReference>